<feature type="coiled-coil region" evidence="8">
    <location>
        <begin position="546"/>
        <end position="573"/>
    </location>
</feature>
<feature type="compositionally biased region" description="Basic and acidic residues" evidence="9">
    <location>
        <begin position="302"/>
        <end position="316"/>
    </location>
</feature>
<evidence type="ECO:0000256" key="7">
    <source>
        <dbReference type="RuleBase" id="RU365101"/>
    </source>
</evidence>
<dbReference type="GO" id="GO:0003917">
    <property type="term" value="F:DNA topoisomerase type I (single strand cut, ATP-independent) activity"/>
    <property type="evidence" value="ECO:0000318"/>
    <property type="project" value="GO_Central"/>
</dbReference>
<sequence>MGDDEVSDLKQFSVKDKVALMRKRENTEQMKLENSKKRKVKEPNQTSRGRCGEDQQCLKEESTFSVWKENPGQGSVTIRSAQTTKPVKTNNHEKPSKKKSQVPRSRGGPEDRMELALGGCEMVSGDGPLQAVLGRKEGIKALPRSTLGEGDSEQGDANQEGGPVKMKSKQKKTKEKTWEEKRLKGLEEKRAGRCSKASRLEKDHRDASHRKGGPEGAGGRPAARGKGEQSGDKETGAGSPKEGTQAEDRELGKATAEGLLGRRQTDEEGEDTGANRAMEGAREGLGGDTQAGGEAPGHKSKSQVERPRIDRRRKMETAGGVGARGAKDQRRGDQGPQRAKLTEEGSMKRAHGCGPAGEEAAGQEVVPATAPGLGGFPRKTREEKKLKEKKKQGSMKQGGGKELPQEQEQLVGVRTCRGREKKRDAEAPKGQEKEEAGQWRWWEEEKSQDGVKWKQLEHKGPYFAPSYEPLPDGVHFYYDGKPVKLSLAAEEVATFYGKMLDHEYTTKEVFQNNFFSDWRKEMTAEERKIIKHLDKCDFTEIHRYFVDKTAARKALSREEKQKLKEEAEKLQQEFGYCTLDGHREKIGNFKTEPPGLFRGRGDHPKMGMLKRRILPEDVTINCSRDSKIPKPPAGHQWKEVRSDNTVTWLASWTENIQNSIKYVMLNPSSKLKGEKDWQKYEVARRLKGVVDEIRSQYRADWKSREMKKRQCAVALYFIDKLALRAGNEKEEGETADTVGCCSLRVEHIQLYPEADGCQHVVELDFLGKDSIRYYNRVPVEKPVYKNLQLFMENKSRGDDLFDRLTTTSLNKHLQDLMDGLTAKVFRTYNASVTLQEQLRALTRAEDSVAAKILSYNRANRAVAILCNHQRATPKTFEKSMQNLQLKIEAKKKQVAEAKAELKQARAGHKCRGDDRSRRPCYLCKEVRLRKCPRRSVARPPPCPVSSGLAPVLGAGELRPGAAGSLPGEEGEAAGEAGGAAHETEHTGHGQGGEQAGGPGHVQAQLPGPPDQRRLV</sequence>
<dbReference type="InterPro" id="IPR001631">
    <property type="entry name" value="TopoI"/>
</dbReference>
<feature type="compositionally biased region" description="Basic and acidic residues" evidence="9">
    <location>
        <begin position="417"/>
        <end position="436"/>
    </location>
</feature>
<keyword evidence="3 7" id="KW-0799">Topoisomerase</keyword>
<dbReference type="InterPro" id="IPR014727">
    <property type="entry name" value="TopoI_cat_a/b-sub_euk"/>
</dbReference>
<dbReference type="InterPro" id="IPR013030">
    <property type="entry name" value="DNA_topo_DNA_db_N_dom2"/>
</dbReference>
<dbReference type="FunFam" id="1.10.10.41:FF:000001">
    <property type="entry name" value="DNA topoisomerase I"/>
    <property type="match status" value="1"/>
</dbReference>
<dbReference type="InterPro" id="IPR048045">
    <property type="entry name" value="Topoisomer_I_DNA-bd"/>
</dbReference>
<dbReference type="PANTHER" id="PTHR10290">
    <property type="entry name" value="DNA TOPOISOMERASE I"/>
    <property type="match status" value="1"/>
</dbReference>
<dbReference type="GO" id="GO:0006260">
    <property type="term" value="P:DNA replication"/>
    <property type="evidence" value="ECO:0000318"/>
    <property type="project" value="GO_Central"/>
</dbReference>
<dbReference type="GO" id="GO:0042645">
    <property type="term" value="C:mitochondrial nucleoid"/>
    <property type="evidence" value="ECO:0000318"/>
    <property type="project" value="GO_Central"/>
</dbReference>
<comment type="catalytic activity">
    <reaction evidence="1 7">
        <text>ATP-independent breakage of single-stranded DNA, followed by passage and rejoining.</text>
        <dbReference type="EC" id="5.6.2.1"/>
    </reaction>
</comment>
<reference evidence="11" key="3">
    <citation type="submission" date="2025-09" db="UniProtKB">
        <authorList>
            <consortium name="Ensembl"/>
        </authorList>
    </citation>
    <scope>IDENTIFICATION</scope>
    <source>
        <strain evidence="11">Thoroughbred</strain>
    </source>
</reference>
<feature type="domain" description="DNA topoisomerase I eukaryotic-type" evidence="10">
    <location>
        <begin position="596"/>
        <end position="937"/>
    </location>
</feature>
<proteinExistence type="inferred from homology"/>
<dbReference type="EC" id="5.6.2.1" evidence="7"/>
<gene>
    <name evidence="11 13" type="primary">TOP1MT</name>
</gene>
<dbReference type="ExpressionAtlas" id="F7B8X2">
    <property type="expression patterns" value="baseline"/>
</dbReference>
<reference evidence="11" key="2">
    <citation type="submission" date="2025-08" db="UniProtKB">
        <authorList>
            <consortium name="Ensembl"/>
        </authorList>
    </citation>
    <scope>IDENTIFICATION</scope>
    <source>
        <strain evidence="11">Thoroughbred</strain>
    </source>
</reference>
<dbReference type="InterPro" id="IPR013499">
    <property type="entry name" value="TopoI_euk"/>
</dbReference>
<keyword evidence="5 7" id="KW-0413">Isomerase</keyword>
<comment type="similarity">
    <text evidence="2 7">Belongs to the type IB topoisomerase family.</text>
</comment>
<dbReference type="InterPro" id="IPR013034">
    <property type="entry name" value="DNA_topo_DNA_db_N_dom1"/>
</dbReference>
<reference evidence="11 12" key="1">
    <citation type="journal article" date="2009" name="Science">
        <title>Genome sequence, comparative analysis, and population genetics of the domestic horse.</title>
        <authorList>
            <consortium name="Broad Institute Genome Sequencing Platform"/>
            <consortium name="Broad Institute Whole Genome Assembly Team"/>
            <person name="Wade C.M."/>
            <person name="Giulotto E."/>
            <person name="Sigurdsson S."/>
            <person name="Zoli M."/>
            <person name="Gnerre S."/>
            <person name="Imsland F."/>
            <person name="Lear T.L."/>
            <person name="Adelson D.L."/>
            <person name="Bailey E."/>
            <person name="Bellone R.R."/>
            <person name="Bloecker H."/>
            <person name="Distl O."/>
            <person name="Edgar R.C."/>
            <person name="Garber M."/>
            <person name="Leeb T."/>
            <person name="Mauceli E."/>
            <person name="MacLeod J.N."/>
            <person name="Penedo M.C.T."/>
            <person name="Raison J.M."/>
            <person name="Sharpe T."/>
            <person name="Vogel J."/>
            <person name="Andersson L."/>
            <person name="Antczak D.F."/>
            <person name="Biagi T."/>
            <person name="Binns M.M."/>
            <person name="Chowdhary B.P."/>
            <person name="Coleman S.J."/>
            <person name="Della Valle G."/>
            <person name="Fryc S."/>
            <person name="Guerin G."/>
            <person name="Hasegawa T."/>
            <person name="Hill E.W."/>
            <person name="Jurka J."/>
            <person name="Kiialainen A."/>
            <person name="Lindgren G."/>
            <person name="Liu J."/>
            <person name="Magnani E."/>
            <person name="Mickelson J.R."/>
            <person name="Murray J."/>
            <person name="Nergadze S.G."/>
            <person name="Onofrio R."/>
            <person name="Pedroni S."/>
            <person name="Piras M.F."/>
            <person name="Raudsepp T."/>
            <person name="Rocchi M."/>
            <person name="Roeed K.H."/>
            <person name="Ryder O.A."/>
            <person name="Searle S."/>
            <person name="Skow L."/>
            <person name="Swinburne J.E."/>
            <person name="Syvaenen A.C."/>
            <person name="Tozaki T."/>
            <person name="Valberg S.J."/>
            <person name="Vaudin M."/>
            <person name="White J.R."/>
            <person name="Zody M.C."/>
            <person name="Lander E.S."/>
            <person name="Lindblad-Toh K."/>
        </authorList>
    </citation>
    <scope>NUCLEOTIDE SEQUENCE [LARGE SCALE GENOMIC DNA]</scope>
    <source>
        <strain evidence="11 12">Thoroughbred</strain>
    </source>
</reference>
<dbReference type="InterPro" id="IPR036202">
    <property type="entry name" value="TopoI_DNA-bd_euk_N_sf"/>
</dbReference>
<evidence type="ECO:0000256" key="8">
    <source>
        <dbReference type="SAM" id="Coils"/>
    </source>
</evidence>
<name>F7B8X2_HORSE</name>
<evidence type="ECO:0000313" key="11">
    <source>
        <dbReference type="Ensembl" id="ENSECAP00000011196.4"/>
    </source>
</evidence>
<evidence type="ECO:0000259" key="10">
    <source>
        <dbReference type="SMART" id="SM00435"/>
    </source>
</evidence>
<dbReference type="InterPro" id="IPR051062">
    <property type="entry name" value="Topoisomerase_IB"/>
</dbReference>
<evidence type="ECO:0000256" key="5">
    <source>
        <dbReference type="ARBA" id="ARBA00023235"/>
    </source>
</evidence>
<dbReference type="CDD" id="cd03488">
    <property type="entry name" value="Topoisomer_IB_N_htopoI_like"/>
    <property type="match status" value="1"/>
</dbReference>
<dbReference type="PANTHER" id="PTHR10290:SF1">
    <property type="entry name" value="DNA TOPOISOMERASE I, MITOCHONDRIAL"/>
    <property type="match status" value="1"/>
</dbReference>
<feature type="compositionally biased region" description="Gly residues" evidence="9">
    <location>
        <begin position="988"/>
        <end position="999"/>
    </location>
</feature>
<dbReference type="VGNC" id="VGNC:56321">
    <property type="gene designation" value="TOP1MT"/>
</dbReference>
<evidence type="ECO:0000313" key="12">
    <source>
        <dbReference type="Proteomes" id="UP000002281"/>
    </source>
</evidence>
<feature type="compositionally biased region" description="Basic and acidic residues" evidence="9">
    <location>
        <begin position="175"/>
        <end position="191"/>
    </location>
</feature>
<accession>F7B8X2</accession>
<dbReference type="PRINTS" id="PR00416">
    <property type="entry name" value="EUTPISMRASEI"/>
</dbReference>
<evidence type="ECO:0000256" key="3">
    <source>
        <dbReference type="ARBA" id="ARBA00023029"/>
    </source>
</evidence>
<dbReference type="GO" id="GO:0005694">
    <property type="term" value="C:chromosome"/>
    <property type="evidence" value="ECO:0007669"/>
    <property type="project" value="InterPro"/>
</dbReference>
<dbReference type="Pfam" id="PF01028">
    <property type="entry name" value="Topoisom_I"/>
    <property type="match status" value="1"/>
</dbReference>
<dbReference type="Pfam" id="PF02919">
    <property type="entry name" value="Topoisom_I_N"/>
    <property type="match status" value="1"/>
</dbReference>
<dbReference type="Gene3D" id="1.10.132.10">
    <property type="match status" value="1"/>
</dbReference>
<protein>
    <recommendedName>
        <fullName evidence="7">DNA topoisomerase I</fullName>
        <ecNumber evidence="7">5.6.2.1</ecNumber>
    </recommendedName>
    <alternativeName>
        <fullName evidence="7">DNA topoisomerase 1</fullName>
    </alternativeName>
</protein>
<comment type="caution">
    <text evidence="6">Lacks conserved residue(s) required for the propagation of feature annotation.</text>
</comment>
<evidence type="ECO:0000313" key="13">
    <source>
        <dbReference type="VGNC" id="VGNC:56321"/>
    </source>
</evidence>
<dbReference type="GO" id="GO:0003677">
    <property type="term" value="F:DNA binding"/>
    <property type="evidence" value="ECO:0007669"/>
    <property type="project" value="UniProtKB-UniRule"/>
</dbReference>
<feature type="coiled-coil region" evidence="8">
    <location>
        <begin position="880"/>
        <end position="907"/>
    </location>
</feature>
<evidence type="ECO:0000256" key="2">
    <source>
        <dbReference type="ARBA" id="ARBA00006645"/>
    </source>
</evidence>
<dbReference type="InterPro" id="IPR011010">
    <property type="entry name" value="DNA_brk_join_enz"/>
</dbReference>
<keyword evidence="4 6" id="KW-0238">DNA-binding</keyword>
<organism evidence="11 12">
    <name type="scientific">Equus caballus</name>
    <name type="common">Horse</name>
    <dbReference type="NCBI Taxonomy" id="9796"/>
    <lineage>
        <taxon>Eukaryota</taxon>
        <taxon>Metazoa</taxon>
        <taxon>Chordata</taxon>
        <taxon>Craniata</taxon>
        <taxon>Vertebrata</taxon>
        <taxon>Euteleostomi</taxon>
        <taxon>Mammalia</taxon>
        <taxon>Eutheria</taxon>
        <taxon>Laurasiatheria</taxon>
        <taxon>Perissodactyla</taxon>
        <taxon>Equidae</taxon>
        <taxon>Equus</taxon>
    </lineage>
</organism>
<feature type="compositionally biased region" description="Basic and acidic residues" evidence="9">
    <location>
        <begin position="20"/>
        <end position="35"/>
    </location>
</feature>
<feature type="compositionally biased region" description="Polar residues" evidence="9">
    <location>
        <begin position="72"/>
        <end position="89"/>
    </location>
</feature>
<dbReference type="GO" id="GO:0005634">
    <property type="term" value="C:nucleus"/>
    <property type="evidence" value="ECO:0007669"/>
    <property type="project" value="UniProtKB-ARBA"/>
</dbReference>
<dbReference type="InterPro" id="IPR014711">
    <property type="entry name" value="TopoI_cat_a-hlx-sub_euk"/>
</dbReference>
<dbReference type="SUPFAM" id="SSF56349">
    <property type="entry name" value="DNA breaking-rejoining enzymes"/>
    <property type="match status" value="1"/>
</dbReference>
<evidence type="ECO:0000256" key="9">
    <source>
        <dbReference type="SAM" id="MobiDB-lite"/>
    </source>
</evidence>
<dbReference type="Gene3D" id="2.170.11.10">
    <property type="entry name" value="DNA Topoisomerase I, domain 2"/>
    <property type="match status" value="1"/>
</dbReference>
<feature type="compositionally biased region" description="Basic and acidic residues" evidence="9">
    <location>
        <begin position="225"/>
        <end position="235"/>
    </location>
</feature>
<feature type="region of interest" description="Disordered" evidence="9">
    <location>
        <begin position="20"/>
        <end position="129"/>
    </location>
</feature>
<dbReference type="InterPro" id="IPR013500">
    <property type="entry name" value="TopoI_cat_euk"/>
</dbReference>
<dbReference type="Gene3D" id="3.90.15.10">
    <property type="entry name" value="Topoisomerase I, Chain A, domain 3"/>
    <property type="match status" value="1"/>
</dbReference>
<dbReference type="HOGENOM" id="CLU_009193_2_0_1"/>
<feature type="region of interest" description="Disordered" evidence="9">
    <location>
        <begin position="142"/>
        <end position="436"/>
    </location>
</feature>
<dbReference type="FunFam" id="2.170.11.10:FF:000002">
    <property type="entry name" value="DNA topoisomerase I"/>
    <property type="match status" value="1"/>
</dbReference>
<dbReference type="SUPFAM" id="SSF46596">
    <property type="entry name" value="Eukaryotic DNA topoisomerase I, dispensable insert domain"/>
    <property type="match status" value="1"/>
</dbReference>
<dbReference type="FunFam" id="3.90.15.10:FF:000005">
    <property type="entry name" value="DNA topoisomerase I"/>
    <property type="match status" value="1"/>
</dbReference>
<dbReference type="GO" id="GO:0006265">
    <property type="term" value="P:DNA topological change"/>
    <property type="evidence" value="ECO:0000318"/>
    <property type="project" value="GO_Central"/>
</dbReference>
<feature type="compositionally biased region" description="Basic and acidic residues" evidence="9">
    <location>
        <begin position="50"/>
        <end position="62"/>
    </location>
</feature>
<evidence type="ECO:0000256" key="1">
    <source>
        <dbReference type="ARBA" id="ARBA00000213"/>
    </source>
</evidence>
<dbReference type="SMART" id="SM00435">
    <property type="entry name" value="TOPEUc"/>
    <property type="match status" value="1"/>
</dbReference>
<dbReference type="PROSITE" id="PS52038">
    <property type="entry name" value="TOPO_IB_2"/>
    <property type="match status" value="1"/>
</dbReference>
<evidence type="ECO:0000256" key="4">
    <source>
        <dbReference type="ARBA" id="ARBA00023125"/>
    </source>
</evidence>
<dbReference type="GeneTree" id="ENSGT00940000162943"/>
<keyword evidence="8" id="KW-0175">Coiled coil</keyword>
<comment type="function">
    <text evidence="7">Releases the supercoiling and torsional tension of DNA introduced during the DNA replication and transcription by transiently cleaving and rejoining one strand of the DNA duplex. Introduces a single-strand break via transesterification at the specific target site 5'-[CT]CCTTp site in duplex DNA. The scissile phosphodiester is attacked by the catalytic tyrosine of the enzyme, resulting in the formation of a DNA-(3'-phosphotyrosyl)-enzyme intermediate and the expulsion of a 5'-OH DNA strand. The free DNA strand then undergoes passage around the unbroken strand thus removing DNA supercoils. Finally, in the religation step, the DNA 5'-OH attacks the covalent intermediate to expel the active-site tyrosine and restore the DNA phosphodiester backbone.</text>
</comment>
<dbReference type="Bgee" id="ENSECAG00000013129">
    <property type="expression patterns" value="Expressed in testis and 17 other cell types or tissues"/>
</dbReference>
<dbReference type="AlphaFoldDB" id="F7B8X2"/>
<dbReference type="CDD" id="cd00659">
    <property type="entry name" value="Topo_IB_C"/>
    <property type="match status" value="1"/>
</dbReference>
<dbReference type="Gene3D" id="1.10.10.41">
    <property type="entry name" value="Yeast DNA topoisomerase - domain 1"/>
    <property type="match status" value="1"/>
</dbReference>
<evidence type="ECO:0000256" key="6">
    <source>
        <dbReference type="PROSITE-ProRule" id="PRU01382"/>
    </source>
</evidence>
<keyword evidence="12" id="KW-1185">Reference proteome</keyword>
<feature type="region of interest" description="Disordered" evidence="9">
    <location>
        <begin position="955"/>
        <end position="1015"/>
    </location>
</feature>
<dbReference type="SUPFAM" id="SSF56741">
    <property type="entry name" value="Eukaryotic DNA topoisomerase I, N-terminal DNA-binding fragment"/>
    <property type="match status" value="1"/>
</dbReference>
<dbReference type="InterPro" id="IPR008336">
    <property type="entry name" value="TopoI_DNA-bd_euk"/>
</dbReference>
<dbReference type="Ensembl" id="ENSECAT00000014048.4">
    <property type="protein sequence ID" value="ENSECAP00000011196.4"/>
    <property type="gene ID" value="ENSECAG00000013129.4"/>
</dbReference>
<dbReference type="Proteomes" id="UP000002281">
    <property type="component" value="Chromosome 9"/>
</dbReference>